<accession>E0I4R0</accession>
<dbReference type="AlphaFoldDB" id="E0I4R0"/>
<dbReference type="InterPro" id="IPR046064">
    <property type="entry name" value="DUF6022"/>
</dbReference>
<dbReference type="EMBL" id="AEDD01000001">
    <property type="protein sequence ID" value="EFM12591.1"/>
    <property type="molecule type" value="Genomic_DNA"/>
</dbReference>
<dbReference type="RefSeq" id="WP_006036120.1">
    <property type="nucleotide sequence ID" value="NZ_AEDD01000001.1"/>
</dbReference>
<name>E0I4R0_9BACL</name>
<organism evidence="1 2">
    <name type="scientific">Paenibacillus curdlanolyticus YK9</name>
    <dbReference type="NCBI Taxonomy" id="717606"/>
    <lineage>
        <taxon>Bacteria</taxon>
        <taxon>Bacillati</taxon>
        <taxon>Bacillota</taxon>
        <taxon>Bacilli</taxon>
        <taxon>Bacillales</taxon>
        <taxon>Paenibacillaceae</taxon>
        <taxon>Paenibacillus</taxon>
    </lineage>
</organism>
<sequence>MHDDGNPKVMKAIVRAAQQALSTAWREVYEEQRAEWEEMFKQWGDRAYGVWIQRFMPPIVEQLALQGWMIKGGFNRRDSIENWGPPEERERCAWYVIASEEGEPLGTLILQIYHSHRSFRLPRAPRFLALDVTEREEIIAALANAATRERWDMPEERLSETELAGQGKDVPRWEYATDVAISDCLQLGDDGQVSSWTLDAALAHWGRYGWELVSVLPSGTRTVAFFKRPAPA</sequence>
<dbReference type="Proteomes" id="UP000005387">
    <property type="component" value="Unassembled WGS sequence"/>
</dbReference>
<reference evidence="1 2" key="1">
    <citation type="submission" date="2010-07" db="EMBL/GenBank/DDBJ databases">
        <title>The draft genome of Paenibacillus curdlanolyticus YK9.</title>
        <authorList>
            <consortium name="US DOE Joint Genome Institute (JGI-PGF)"/>
            <person name="Lucas S."/>
            <person name="Copeland A."/>
            <person name="Lapidus A."/>
            <person name="Cheng J.-F."/>
            <person name="Bruce D."/>
            <person name="Goodwin L."/>
            <person name="Pitluck S."/>
            <person name="Land M.L."/>
            <person name="Hauser L."/>
            <person name="Chang Y.-J."/>
            <person name="Jeffries C."/>
            <person name="Anderson I.J."/>
            <person name="Johnson E."/>
            <person name="Loganathan U."/>
            <person name="Mulhopadhyay B."/>
            <person name="Kyrpides N."/>
            <person name="Woyke T.J."/>
        </authorList>
    </citation>
    <scope>NUCLEOTIDE SEQUENCE [LARGE SCALE GENOMIC DNA]</scope>
    <source>
        <strain evidence="1 2">YK9</strain>
    </source>
</reference>
<protein>
    <submittedName>
        <fullName evidence="1">Uncharacterized protein</fullName>
    </submittedName>
</protein>
<evidence type="ECO:0000313" key="2">
    <source>
        <dbReference type="Proteomes" id="UP000005387"/>
    </source>
</evidence>
<dbReference type="STRING" id="717606.PaecuDRAFT_0102"/>
<evidence type="ECO:0000313" key="1">
    <source>
        <dbReference type="EMBL" id="EFM12591.1"/>
    </source>
</evidence>
<dbReference type="eggNOG" id="ENOG50305QI">
    <property type="taxonomic scope" value="Bacteria"/>
</dbReference>
<keyword evidence="2" id="KW-1185">Reference proteome</keyword>
<proteinExistence type="predicted"/>
<gene>
    <name evidence="1" type="ORF">PaecuDRAFT_0102</name>
</gene>
<dbReference type="Pfam" id="PF19486">
    <property type="entry name" value="DUF6022"/>
    <property type="match status" value="1"/>
</dbReference>